<sequence>MQHDQSLLKTQTFFANTKKNPPFLTTVSCSKSSSQPTPSPSGDNSESERPQWRLSQQSSWEAKDSEGKTIFTG</sequence>
<feature type="region of interest" description="Disordered" evidence="1">
    <location>
        <begin position="1"/>
        <end position="73"/>
    </location>
</feature>
<dbReference type="InParanoid" id="A0A2K2B9A7"/>
<protein>
    <submittedName>
        <fullName evidence="2">Uncharacterized protein</fullName>
    </submittedName>
</protein>
<feature type="compositionally biased region" description="Polar residues" evidence="1">
    <location>
        <begin position="1"/>
        <end position="19"/>
    </location>
</feature>
<keyword evidence="3" id="KW-1185">Reference proteome</keyword>
<reference evidence="2 3" key="1">
    <citation type="journal article" date="2006" name="Science">
        <title>The genome of black cottonwood, Populus trichocarpa (Torr. &amp; Gray).</title>
        <authorList>
            <person name="Tuskan G.A."/>
            <person name="Difazio S."/>
            <person name="Jansson S."/>
            <person name="Bohlmann J."/>
            <person name="Grigoriev I."/>
            <person name="Hellsten U."/>
            <person name="Putnam N."/>
            <person name="Ralph S."/>
            <person name="Rombauts S."/>
            <person name="Salamov A."/>
            <person name="Schein J."/>
            <person name="Sterck L."/>
            <person name="Aerts A."/>
            <person name="Bhalerao R.R."/>
            <person name="Bhalerao R.P."/>
            <person name="Blaudez D."/>
            <person name="Boerjan W."/>
            <person name="Brun A."/>
            <person name="Brunner A."/>
            <person name="Busov V."/>
            <person name="Campbell M."/>
            <person name="Carlson J."/>
            <person name="Chalot M."/>
            <person name="Chapman J."/>
            <person name="Chen G.L."/>
            <person name="Cooper D."/>
            <person name="Coutinho P.M."/>
            <person name="Couturier J."/>
            <person name="Covert S."/>
            <person name="Cronk Q."/>
            <person name="Cunningham R."/>
            <person name="Davis J."/>
            <person name="Degroeve S."/>
            <person name="Dejardin A."/>
            <person name="Depamphilis C."/>
            <person name="Detter J."/>
            <person name="Dirks B."/>
            <person name="Dubchak I."/>
            <person name="Duplessis S."/>
            <person name="Ehlting J."/>
            <person name="Ellis B."/>
            <person name="Gendler K."/>
            <person name="Goodstein D."/>
            <person name="Gribskov M."/>
            <person name="Grimwood J."/>
            <person name="Groover A."/>
            <person name="Gunter L."/>
            <person name="Hamberger B."/>
            <person name="Heinze B."/>
            <person name="Helariutta Y."/>
            <person name="Henrissat B."/>
            <person name="Holligan D."/>
            <person name="Holt R."/>
            <person name="Huang W."/>
            <person name="Islam-Faridi N."/>
            <person name="Jones S."/>
            <person name="Jones-Rhoades M."/>
            <person name="Jorgensen R."/>
            <person name="Joshi C."/>
            <person name="Kangasjarvi J."/>
            <person name="Karlsson J."/>
            <person name="Kelleher C."/>
            <person name="Kirkpatrick R."/>
            <person name="Kirst M."/>
            <person name="Kohler A."/>
            <person name="Kalluri U."/>
            <person name="Larimer F."/>
            <person name="Leebens-Mack J."/>
            <person name="Leple J.C."/>
            <person name="Locascio P."/>
            <person name="Lou Y."/>
            <person name="Lucas S."/>
            <person name="Martin F."/>
            <person name="Montanini B."/>
            <person name="Napoli C."/>
            <person name="Nelson D.R."/>
            <person name="Nelson C."/>
            <person name="Nieminen K."/>
            <person name="Nilsson O."/>
            <person name="Pereda V."/>
            <person name="Peter G."/>
            <person name="Philippe R."/>
            <person name="Pilate G."/>
            <person name="Poliakov A."/>
            <person name="Razumovskaya J."/>
            <person name="Richardson P."/>
            <person name="Rinaldi C."/>
            <person name="Ritland K."/>
            <person name="Rouze P."/>
            <person name="Ryaboy D."/>
            <person name="Schmutz J."/>
            <person name="Schrader J."/>
            <person name="Segerman B."/>
            <person name="Shin H."/>
            <person name="Siddiqui A."/>
            <person name="Sterky F."/>
            <person name="Terry A."/>
            <person name="Tsai C.J."/>
            <person name="Uberbacher E."/>
            <person name="Unneberg P."/>
            <person name="Vahala J."/>
            <person name="Wall K."/>
            <person name="Wessler S."/>
            <person name="Yang G."/>
            <person name="Yin T."/>
            <person name="Douglas C."/>
            <person name="Marra M."/>
            <person name="Sandberg G."/>
            <person name="Van de Peer Y."/>
            <person name="Rokhsar D."/>
        </authorList>
    </citation>
    <scope>NUCLEOTIDE SEQUENCE [LARGE SCALE GENOMIC DNA]</scope>
    <source>
        <strain evidence="3">cv. Nisqually</strain>
    </source>
</reference>
<evidence type="ECO:0000313" key="3">
    <source>
        <dbReference type="Proteomes" id="UP000006729"/>
    </source>
</evidence>
<organism evidence="2 3">
    <name type="scientific">Populus trichocarpa</name>
    <name type="common">Western balsam poplar</name>
    <name type="synonym">Populus balsamifera subsp. trichocarpa</name>
    <dbReference type="NCBI Taxonomy" id="3694"/>
    <lineage>
        <taxon>Eukaryota</taxon>
        <taxon>Viridiplantae</taxon>
        <taxon>Streptophyta</taxon>
        <taxon>Embryophyta</taxon>
        <taxon>Tracheophyta</taxon>
        <taxon>Spermatophyta</taxon>
        <taxon>Magnoliopsida</taxon>
        <taxon>eudicotyledons</taxon>
        <taxon>Gunneridae</taxon>
        <taxon>Pentapetalae</taxon>
        <taxon>rosids</taxon>
        <taxon>fabids</taxon>
        <taxon>Malpighiales</taxon>
        <taxon>Salicaceae</taxon>
        <taxon>Saliceae</taxon>
        <taxon>Populus</taxon>
    </lineage>
</organism>
<evidence type="ECO:0000313" key="2">
    <source>
        <dbReference type="EMBL" id="PNT46358.1"/>
    </source>
</evidence>
<feature type="compositionally biased region" description="Low complexity" evidence="1">
    <location>
        <begin position="25"/>
        <end position="36"/>
    </location>
</feature>
<evidence type="ECO:0000256" key="1">
    <source>
        <dbReference type="SAM" id="MobiDB-lite"/>
    </source>
</evidence>
<gene>
    <name evidence="2" type="ORF">POPTR_003G187600</name>
</gene>
<proteinExistence type="predicted"/>
<dbReference type="EMBL" id="CM009292">
    <property type="protein sequence ID" value="PNT46358.1"/>
    <property type="molecule type" value="Genomic_DNA"/>
</dbReference>
<accession>A0A2K2B9A7</accession>
<name>A0A2K2B9A7_POPTR</name>
<dbReference type="Proteomes" id="UP000006729">
    <property type="component" value="Chromosome 3"/>
</dbReference>
<dbReference type="AlphaFoldDB" id="A0A2K2B9A7"/>